<dbReference type="SMART" id="SM00869">
    <property type="entry name" value="Autotransporter"/>
    <property type="match status" value="1"/>
</dbReference>
<dbReference type="AlphaFoldDB" id="A0A383RZE9"/>
<dbReference type="SUPFAM" id="SSF103515">
    <property type="entry name" value="Autotransporter"/>
    <property type="match status" value="1"/>
</dbReference>
<dbReference type="Gene3D" id="2.40.128.130">
    <property type="entry name" value="Autotransporter beta-domain"/>
    <property type="match status" value="1"/>
</dbReference>
<dbReference type="EMBL" id="UNOZ01000031">
    <property type="protein sequence ID" value="SYX92285.1"/>
    <property type="molecule type" value="Genomic_DNA"/>
</dbReference>
<feature type="domain" description="Autotransporter" evidence="2">
    <location>
        <begin position="497"/>
        <end position="769"/>
    </location>
</feature>
<evidence type="ECO:0000259" key="2">
    <source>
        <dbReference type="PROSITE" id="PS51208"/>
    </source>
</evidence>
<proteinExistence type="predicted"/>
<name>A0A383RZE9_9PSED</name>
<organism evidence="3 4">
    <name type="scientific">Pseudomonas reidholzensis</name>
    <dbReference type="NCBI Taxonomy" id="1785162"/>
    <lineage>
        <taxon>Bacteria</taxon>
        <taxon>Pseudomonadati</taxon>
        <taxon>Pseudomonadota</taxon>
        <taxon>Gammaproteobacteria</taxon>
        <taxon>Pseudomonadales</taxon>
        <taxon>Pseudomonadaceae</taxon>
        <taxon>Pseudomonas</taxon>
    </lineage>
</organism>
<dbReference type="InterPro" id="IPR006315">
    <property type="entry name" value="OM_autotransptr_brl_dom"/>
</dbReference>
<dbReference type="GO" id="GO:0019867">
    <property type="term" value="C:outer membrane"/>
    <property type="evidence" value="ECO:0007669"/>
    <property type="project" value="InterPro"/>
</dbReference>
<dbReference type="InterPro" id="IPR036709">
    <property type="entry name" value="Autotransporte_beta_dom_sf"/>
</dbReference>
<dbReference type="OrthoDB" id="6998372at2"/>
<protein>
    <submittedName>
        <fullName evidence="3">Outer membrane protein A</fullName>
    </submittedName>
</protein>
<feature type="signal peptide" evidence="1">
    <location>
        <begin position="1"/>
        <end position="22"/>
    </location>
</feature>
<reference evidence="4" key="1">
    <citation type="submission" date="2018-08" db="EMBL/GenBank/DDBJ databases">
        <authorList>
            <person name="Blom J."/>
        </authorList>
    </citation>
    <scope>NUCLEOTIDE SEQUENCE [LARGE SCALE GENOMIC DNA]</scope>
    <source>
        <strain evidence="4">CCOS 865</strain>
    </source>
</reference>
<dbReference type="NCBIfam" id="TIGR01414">
    <property type="entry name" value="autotrans_barl"/>
    <property type="match status" value="1"/>
</dbReference>
<dbReference type="PROSITE" id="PS51208">
    <property type="entry name" value="AUTOTRANSPORTER"/>
    <property type="match status" value="1"/>
</dbReference>
<feature type="chain" id="PRO_5017086715" evidence="1">
    <location>
        <begin position="23"/>
        <end position="769"/>
    </location>
</feature>
<evidence type="ECO:0000256" key="1">
    <source>
        <dbReference type="SAM" id="SignalP"/>
    </source>
</evidence>
<dbReference type="Pfam" id="PF03797">
    <property type="entry name" value="Autotransporter"/>
    <property type="match status" value="1"/>
</dbReference>
<gene>
    <name evidence="3" type="primary">ompA</name>
    <name evidence="3" type="ORF">CCOS865_04570</name>
</gene>
<keyword evidence="4" id="KW-1185">Reference proteome</keyword>
<accession>A0A383RZE9</accession>
<evidence type="ECO:0000313" key="3">
    <source>
        <dbReference type="EMBL" id="SYX92285.1"/>
    </source>
</evidence>
<dbReference type="InterPro" id="IPR005546">
    <property type="entry name" value="Autotransporte_beta"/>
</dbReference>
<dbReference type="Proteomes" id="UP000263595">
    <property type="component" value="Unassembled WGS sequence"/>
</dbReference>
<sequence>MNISHLRRSLLALSVAAATAHAAPDLNHDLSTGAYNRSGDVFNNATFTGTSQNAGVYLIDATLAGNLVNQGNINQTAASPTDFPTGLSVVVTSTIAGDLVNDGDITVSGNAATGLDLYQVAIAGEVNNNGTLAVTGDRAEGMLITSTQARINNAGTITARGNDATGIEIENARFTGQSSGTDFKTDINNSGTISADGVGIHLVSLDTAGTVNNIGRSDSFAITQTGGLIEGGTAAILVDDDAPPTNFYWQGGQVKGDLLGLGGVLVKGDALFEGSTIRAGYVDIDGGRLTLLSPQTTIDGDLDLDSDTARLRLLLDNDTLPNAPILKVTGNTYFSAGSQIELQARSDDFRTSAQGTRYTLLNSGTWEEPQNLSVVSSSALLEVKDFGIEGQDVKALVATRSDEVVTQDLLSVSASQNAVNAINPLKNTVMAQMDESDPVFQRFANAATSEELARLAETLAPDVSRGVINAATNSQNLVASAINRRASKARNGLSSGDVLAEQGVWLQALSSDADQDSRHGIAGYDAKTNGIAVGADGKLNADTTVGLAYSYLTSDVKSDLGNKTDVSGHALTLYGNWTHDNFFVDTSLMYGWNDNESKRYIAGTRAKADYDSEIFGVSALAGYTLQLDKQWVLEPQVGARYANVSIDAYREKGSSAALNVGSQRYEIGEMGLGARLAAAFDVGVGTLEPEAKLMAWHDFIGDKAGTTSTFVLGGTPFTTSGATPTRDSYELGLGANYRVGAWSVGGTYNYLTSSDAHADTFTANVRYDF</sequence>
<evidence type="ECO:0000313" key="4">
    <source>
        <dbReference type="Proteomes" id="UP000263595"/>
    </source>
</evidence>
<keyword evidence="1" id="KW-0732">Signal</keyword>
<dbReference type="RefSeq" id="WP_119145240.1">
    <property type="nucleotide sequence ID" value="NZ_CBCSFL010000008.1"/>
</dbReference>